<evidence type="ECO:0000313" key="2">
    <source>
        <dbReference type="EMBL" id="CAG7659287.1"/>
    </source>
</evidence>
<accession>A0A8J2JMM7</accession>
<evidence type="ECO:0000259" key="1">
    <source>
        <dbReference type="Pfam" id="PF00089"/>
    </source>
</evidence>
<keyword evidence="3" id="KW-1185">Reference proteome</keyword>
<dbReference type="Pfam" id="PF00089">
    <property type="entry name" value="Trypsin"/>
    <property type="match status" value="1"/>
</dbReference>
<evidence type="ECO:0000313" key="3">
    <source>
        <dbReference type="Proteomes" id="UP000708208"/>
    </source>
</evidence>
<sequence length="186" mass="21074">MFVAQIPDETGGAFNASNFIIVLSSNSVDWKINLRNGAKILEIEEIRHPWSFNAKTPQADISILKLAQPITCIQTVKSICYLWKKFNNFPQVNSTGTVAGFRVTETGEISQNLKYVNLNVLPFEDYGETLPEKFCAKSTKGELIGLHEVQEFDARPNISKFLNTSVTRSFYGRPYKYANKLFLKHC</sequence>
<name>A0A8J2JMM7_9HEXA</name>
<protein>
    <recommendedName>
        <fullName evidence="1">Peptidase S1 domain-containing protein</fullName>
    </recommendedName>
</protein>
<dbReference type="OrthoDB" id="8170759at2759"/>
<organism evidence="2 3">
    <name type="scientific">Allacma fusca</name>
    <dbReference type="NCBI Taxonomy" id="39272"/>
    <lineage>
        <taxon>Eukaryota</taxon>
        <taxon>Metazoa</taxon>
        <taxon>Ecdysozoa</taxon>
        <taxon>Arthropoda</taxon>
        <taxon>Hexapoda</taxon>
        <taxon>Collembola</taxon>
        <taxon>Symphypleona</taxon>
        <taxon>Sminthuridae</taxon>
        <taxon>Allacma</taxon>
    </lineage>
</organism>
<comment type="caution">
    <text evidence="2">The sequence shown here is derived from an EMBL/GenBank/DDBJ whole genome shotgun (WGS) entry which is preliminary data.</text>
</comment>
<proteinExistence type="predicted"/>
<reference evidence="2" key="1">
    <citation type="submission" date="2021-06" db="EMBL/GenBank/DDBJ databases">
        <authorList>
            <person name="Hodson N. C."/>
            <person name="Mongue J. A."/>
            <person name="Jaron S. K."/>
        </authorList>
    </citation>
    <scope>NUCLEOTIDE SEQUENCE</scope>
</reference>
<dbReference type="InterPro" id="IPR001254">
    <property type="entry name" value="Trypsin_dom"/>
</dbReference>
<dbReference type="EMBL" id="CAJVCH010006146">
    <property type="protein sequence ID" value="CAG7659287.1"/>
    <property type="molecule type" value="Genomic_DNA"/>
</dbReference>
<dbReference type="Proteomes" id="UP000708208">
    <property type="component" value="Unassembled WGS sequence"/>
</dbReference>
<dbReference type="GO" id="GO:0006508">
    <property type="term" value="P:proteolysis"/>
    <property type="evidence" value="ECO:0007669"/>
    <property type="project" value="InterPro"/>
</dbReference>
<dbReference type="AlphaFoldDB" id="A0A8J2JMM7"/>
<feature type="domain" description="Peptidase S1" evidence="1">
    <location>
        <begin position="32"/>
        <end position="138"/>
    </location>
</feature>
<dbReference type="GO" id="GO:0004252">
    <property type="term" value="F:serine-type endopeptidase activity"/>
    <property type="evidence" value="ECO:0007669"/>
    <property type="project" value="InterPro"/>
</dbReference>
<gene>
    <name evidence="2" type="ORF">AFUS01_LOCUS1114</name>
</gene>